<evidence type="ECO:0000256" key="1">
    <source>
        <dbReference type="ARBA" id="ARBA00004141"/>
    </source>
</evidence>
<dbReference type="SUPFAM" id="SSF103473">
    <property type="entry name" value="MFS general substrate transporter"/>
    <property type="match status" value="1"/>
</dbReference>
<reference evidence="7" key="1">
    <citation type="submission" date="2022-10" db="EMBL/GenBank/DDBJ databases">
        <title>Culturing micro-colonial fungi from biological soil crusts in the Mojave desert and describing Neophaeococcomyces mojavensis, and introducing the new genera and species Taxawa tesnikishii.</title>
        <authorList>
            <person name="Kurbessoian T."/>
            <person name="Stajich J.E."/>
        </authorList>
    </citation>
    <scope>NUCLEOTIDE SEQUENCE</scope>
    <source>
        <strain evidence="7">TK_41</strain>
    </source>
</reference>
<feature type="transmembrane region" description="Helical" evidence="5">
    <location>
        <begin position="515"/>
        <end position="535"/>
    </location>
</feature>
<dbReference type="InterPro" id="IPR036259">
    <property type="entry name" value="MFS_trans_sf"/>
</dbReference>
<keyword evidence="8" id="KW-1185">Reference proteome</keyword>
<evidence type="ECO:0000256" key="2">
    <source>
        <dbReference type="ARBA" id="ARBA00022692"/>
    </source>
</evidence>
<feature type="transmembrane region" description="Helical" evidence="5">
    <location>
        <begin position="133"/>
        <end position="153"/>
    </location>
</feature>
<feature type="transmembrane region" description="Helical" evidence="5">
    <location>
        <begin position="217"/>
        <end position="235"/>
    </location>
</feature>
<keyword evidence="4 5" id="KW-0472">Membrane</keyword>
<feature type="transmembrane region" description="Helical" evidence="5">
    <location>
        <begin position="102"/>
        <end position="121"/>
    </location>
</feature>
<dbReference type="GO" id="GO:0016020">
    <property type="term" value="C:membrane"/>
    <property type="evidence" value="ECO:0007669"/>
    <property type="project" value="UniProtKB-SubCell"/>
</dbReference>
<feature type="transmembrane region" description="Helical" evidence="5">
    <location>
        <begin position="57"/>
        <end position="82"/>
    </location>
</feature>
<dbReference type="InterPro" id="IPR011701">
    <property type="entry name" value="MFS"/>
</dbReference>
<dbReference type="PANTHER" id="PTHR42718">
    <property type="entry name" value="MAJOR FACILITATOR SUPERFAMILY MULTIDRUG TRANSPORTER MFSC"/>
    <property type="match status" value="1"/>
</dbReference>
<proteinExistence type="predicted"/>
<feature type="transmembrane region" description="Helical" evidence="5">
    <location>
        <begin position="288"/>
        <end position="310"/>
    </location>
</feature>
<dbReference type="Gene3D" id="1.20.1250.20">
    <property type="entry name" value="MFS general substrate transporter like domains"/>
    <property type="match status" value="2"/>
</dbReference>
<feature type="transmembrane region" description="Helical" evidence="5">
    <location>
        <begin position="159"/>
        <end position="176"/>
    </location>
</feature>
<feature type="transmembrane region" description="Helical" evidence="5">
    <location>
        <begin position="331"/>
        <end position="353"/>
    </location>
</feature>
<feature type="domain" description="Major facilitator superfamily (MFS) profile" evidence="6">
    <location>
        <begin position="60"/>
        <end position="540"/>
    </location>
</feature>
<evidence type="ECO:0000256" key="4">
    <source>
        <dbReference type="ARBA" id="ARBA00023136"/>
    </source>
</evidence>
<keyword evidence="3 5" id="KW-1133">Transmembrane helix</keyword>
<feature type="transmembrane region" description="Helical" evidence="5">
    <location>
        <begin position="398"/>
        <end position="416"/>
    </location>
</feature>
<evidence type="ECO:0000256" key="5">
    <source>
        <dbReference type="SAM" id="Phobius"/>
    </source>
</evidence>
<feature type="transmembrane region" description="Helical" evidence="5">
    <location>
        <begin position="460"/>
        <end position="484"/>
    </location>
</feature>
<dbReference type="InterPro" id="IPR020846">
    <property type="entry name" value="MFS_dom"/>
</dbReference>
<feature type="transmembrane region" description="Helical" evidence="5">
    <location>
        <begin position="188"/>
        <end position="211"/>
    </location>
</feature>
<feature type="transmembrane region" description="Helical" evidence="5">
    <location>
        <begin position="428"/>
        <end position="448"/>
    </location>
</feature>
<organism evidence="7 8">
    <name type="scientific">Cladophialophora chaetospira</name>
    <dbReference type="NCBI Taxonomy" id="386627"/>
    <lineage>
        <taxon>Eukaryota</taxon>
        <taxon>Fungi</taxon>
        <taxon>Dikarya</taxon>
        <taxon>Ascomycota</taxon>
        <taxon>Pezizomycotina</taxon>
        <taxon>Eurotiomycetes</taxon>
        <taxon>Chaetothyriomycetidae</taxon>
        <taxon>Chaetothyriales</taxon>
        <taxon>Herpotrichiellaceae</taxon>
        <taxon>Cladophialophora</taxon>
    </lineage>
</organism>
<evidence type="ECO:0000256" key="3">
    <source>
        <dbReference type="ARBA" id="ARBA00022989"/>
    </source>
</evidence>
<dbReference type="Proteomes" id="UP001172673">
    <property type="component" value="Unassembled WGS sequence"/>
</dbReference>
<dbReference type="Pfam" id="PF07690">
    <property type="entry name" value="MFS_1"/>
    <property type="match status" value="1"/>
</dbReference>
<name>A0AA38X4K7_9EURO</name>
<feature type="transmembrane region" description="Helical" evidence="5">
    <location>
        <begin position="373"/>
        <end position="391"/>
    </location>
</feature>
<dbReference type="GO" id="GO:0022857">
    <property type="term" value="F:transmembrane transporter activity"/>
    <property type="evidence" value="ECO:0007669"/>
    <property type="project" value="InterPro"/>
</dbReference>
<protein>
    <recommendedName>
        <fullName evidence="6">Major facilitator superfamily (MFS) profile domain-containing protein</fullName>
    </recommendedName>
</protein>
<evidence type="ECO:0000313" key="8">
    <source>
        <dbReference type="Proteomes" id="UP001172673"/>
    </source>
</evidence>
<feature type="transmembrane region" description="Helical" evidence="5">
    <location>
        <begin position="261"/>
        <end position="282"/>
    </location>
</feature>
<gene>
    <name evidence="7" type="ORF">H2200_008701</name>
</gene>
<dbReference type="AlphaFoldDB" id="A0AA38X4K7"/>
<comment type="subcellular location">
    <subcellularLocation>
        <location evidence="1">Membrane</location>
        <topology evidence="1">Multi-pass membrane protein</topology>
    </subcellularLocation>
</comment>
<dbReference type="PROSITE" id="PS50850">
    <property type="entry name" value="MFS"/>
    <property type="match status" value="1"/>
</dbReference>
<sequence length="546" mass="57807">MAITSTTELYELQSDVQPAKRLSAQETTPNTTVQIDSLTQQGSVERRAPAKPSNLQAFLVVLQLCTINFLASFTSGIITVGLPTIARSINLPRQLYLWPTSVYGLTSGATLLIAGSIADLIGPRIVEVTGCTLLGIFTLACGFASTGIQLVVFRALQGVALSMHLPSSVALVAAAVPQGKSRNVSFGCLGLSQPLGFSFGLVMSGIMIERIGWRSGFYLSGAATLVATVAGVWALPKPPTRAAEGAEGQSLIHRLRTGIDWLGGMLASAGLALLAYVLAILSADLSSIHHTSTAIMLTLSLVLLLAFPAWMHHRERRGLPALIPNSLWKKLPFTSTCIMVALSYGVMNSMELFSSLYFQEVQSASTLSTSLRILPSLVTGCLINLSVGIFIDKLSARWLVALSSLLCSGSSLMMALVDPKWSYWYMEFWAQILAPMSGDVLFTVGLLIVSDEFPEEMQALAGAVFNTVAQFGIALGVGVCQVVSLGVGASASTGHGGGEGQATSEDRALLKGYQASFWTMFAFMVTTAAIAVGGLRKAGRVGVKRD</sequence>
<dbReference type="EMBL" id="JAPDRK010000013">
    <property type="protein sequence ID" value="KAJ9606693.1"/>
    <property type="molecule type" value="Genomic_DNA"/>
</dbReference>
<accession>A0AA38X4K7</accession>
<evidence type="ECO:0000313" key="7">
    <source>
        <dbReference type="EMBL" id="KAJ9606693.1"/>
    </source>
</evidence>
<comment type="caution">
    <text evidence="7">The sequence shown here is derived from an EMBL/GenBank/DDBJ whole genome shotgun (WGS) entry which is preliminary data.</text>
</comment>
<evidence type="ECO:0000259" key="6">
    <source>
        <dbReference type="PROSITE" id="PS50850"/>
    </source>
</evidence>
<keyword evidence="2 5" id="KW-0812">Transmembrane</keyword>
<dbReference type="PANTHER" id="PTHR42718:SF27">
    <property type="entry name" value="TRANSPORTER, PUTATIVE-RELATED"/>
    <property type="match status" value="1"/>
</dbReference>